<name>U1QQS7_9ACTO</name>
<organism evidence="1 2">
    <name type="scientific">Actinomyces johnsonii F0542</name>
    <dbReference type="NCBI Taxonomy" id="1321818"/>
    <lineage>
        <taxon>Bacteria</taxon>
        <taxon>Bacillati</taxon>
        <taxon>Actinomycetota</taxon>
        <taxon>Actinomycetes</taxon>
        <taxon>Actinomycetales</taxon>
        <taxon>Actinomycetaceae</taxon>
        <taxon>Actinomyces</taxon>
    </lineage>
</organism>
<reference evidence="1 2" key="1">
    <citation type="submission" date="2013-08" db="EMBL/GenBank/DDBJ databases">
        <authorList>
            <person name="Weinstock G."/>
            <person name="Sodergren E."/>
            <person name="Wylie T."/>
            <person name="Fulton L."/>
            <person name="Fulton R."/>
            <person name="Fronick C."/>
            <person name="O'Laughlin M."/>
            <person name="Godfrey J."/>
            <person name="Miner T."/>
            <person name="Herter B."/>
            <person name="Appelbaum E."/>
            <person name="Cordes M."/>
            <person name="Lek S."/>
            <person name="Wollam A."/>
            <person name="Pepin K.H."/>
            <person name="Palsikar V.B."/>
            <person name="Mitreva M."/>
            <person name="Wilson R.K."/>
        </authorList>
    </citation>
    <scope>NUCLEOTIDE SEQUENCE [LARGE SCALE GENOMIC DNA]</scope>
    <source>
        <strain evidence="1 2">F0542</strain>
    </source>
</reference>
<comment type="caution">
    <text evidence="1">The sequence shown here is derived from an EMBL/GenBank/DDBJ whole genome shotgun (WGS) entry which is preliminary data.</text>
</comment>
<accession>U1QQS7</accession>
<evidence type="ECO:0000313" key="1">
    <source>
        <dbReference type="EMBL" id="ERH24019.1"/>
    </source>
</evidence>
<dbReference type="AlphaFoldDB" id="U1QQS7"/>
<dbReference type="Proteomes" id="UP000016536">
    <property type="component" value="Unassembled WGS sequence"/>
</dbReference>
<protein>
    <submittedName>
        <fullName evidence="1">Uncharacterized protein</fullName>
    </submittedName>
</protein>
<evidence type="ECO:0000313" key="2">
    <source>
        <dbReference type="Proteomes" id="UP000016536"/>
    </source>
</evidence>
<sequence>MPLSTPVASDVNRFHFSRASTPGLSAFLVLRHISRGAAGFFYHDS</sequence>
<gene>
    <name evidence="1" type="ORF">HMPREF1979_01569</name>
</gene>
<proteinExistence type="predicted"/>
<dbReference type="HOGENOM" id="CLU_3195079_0_0_11"/>
<dbReference type="EMBL" id="AWSE01000075">
    <property type="protein sequence ID" value="ERH24019.1"/>
    <property type="molecule type" value="Genomic_DNA"/>
</dbReference>
<keyword evidence="2" id="KW-1185">Reference proteome</keyword>